<keyword evidence="6" id="KW-0963">Cytoplasm</keyword>
<feature type="binding site" evidence="6">
    <location>
        <position position="9"/>
    </location>
    <ligand>
        <name>Mg(2+)</name>
        <dbReference type="ChEBI" id="CHEBI:18420"/>
    </ligand>
</feature>
<dbReference type="InterPro" id="IPR022880">
    <property type="entry name" value="DNApol_IV"/>
</dbReference>
<dbReference type="RefSeq" id="WP_092640016.1">
    <property type="nucleotide sequence ID" value="NZ_FNID01000015.1"/>
</dbReference>
<dbReference type="GO" id="GO:0006281">
    <property type="term" value="P:DNA repair"/>
    <property type="evidence" value="ECO:0007669"/>
    <property type="project" value="UniProtKB-UniRule"/>
</dbReference>
<dbReference type="InterPro" id="IPR017961">
    <property type="entry name" value="DNA_pol_Y-fam_little_finger"/>
</dbReference>
<dbReference type="GO" id="GO:0009432">
    <property type="term" value="P:SOS response"/>
    <property type="evidence" value="ECO:0007669"/>
    <property type="project" value="TreeGrafter"/>
</dbReference>
<keyword evidence="9" id="KW-1185">Reference proteome</keyword>
<comment type="subcellular location">
    <subcellularLocation>
        <location evidence="6">Cytoplasm</location>
    </subcellularLocation>
</comment>
<dbReference type="PANTHER" id="PTHR11076:SF35">
    <property type="entry name" value="DNA REPAIR PROTEIN HOMOLOG YOBH"/>
    <property type="match status" value="1"/>
</dbReference>
<feature type="domain" description="UmuC" evidence="7">
    <location>
        <begin position="5"/>
        <end position="186"/>
    </location>
</feature>
<dbReference type="Pfam" id="PF00817">
    <property type="entry name" value="IMS"/>
    <property type="match status" value="1"/>
</dbReference>
<keyword evidence="6" id="KW-0479">Metal-binding</keyword>
<evidence type="ECO:0000313" key="8">
    <source>
        <dbReference type="EMBL" id="SDN30084.1"/>
    </source>
</evidence>
<feature type="site" description="Substrate discrimination" evidence="6">
    <location>
        <position position="14"/>
    </location>
</feature>
<dbReference type="EC" id="2.7.7.7" evidence="6"/>
<comment type="cofactor">
    <cofactor evidence="6">
        <name>Mg(2+)</name>
        <dbReference type="ChEBI" id="CHEBI:18420"/>
    </cofactor>
    <text evidence="6">Binds 2 magnesium ions per subunit.</text>
</comment>
<dbReference type="Gene3D" id="3.30.1490.100">
    <property type="entry name" value="DNA polymerase, Y-family, little finger domain"/>
    <property type="match status" value="1"/>
</dbReference>
<dbReference type="GO" id="GO:0000287">
    <property type="term" value="F:magnesium ion binding"/>
    <property type="evidence" value="ECO:0007669"/>
    <property type="project" value="UniProtKB-UniRule"/>
</dbReference>
<sequence length="416" mass="46829">MKRSILHIDINNCYASIECLHRPELNGLPVAVGGSVEARHGIILAKNEIAKRFGVKTGEALWQAKQKCKDLVVVPPNMPLYARFCTLARQIYLEYTDQMEPFGMDEAWLDVTGSGIFGNSEEIAQTIRERIKEELGITVSIGVSFNKVFAKLASDYKKPDAVTVITEHNFKEIVWPLPASDLLFVGRAAAKRLGGYGIHTIGDIARLQPQLLEGILGKWGLMLHAYANGLDSSPVRRITDQPREIKSIGNSTTTPRDIKNNEDVRLVIYMLAESVCTRMRAQGFYAKTVVLSVRDVNLHSFERQCKLENPSCLSGELALKAYELLQKNYNWCNPIRSIGVRACDLMYHDDCLQLDIYTDEEKRVKRECIEKTVDTLRSRFGDTSIQRALLLSDKKLIGLDGKEEQDVFNEYGGDLL</sequence>
<dbReference type="Gene3D" id="3.40.1170.60">
    <property type="match status" value="1"/>
</dbReference>
<evidence type="ECO:0000256" key="3">
    <source>
        <dbReference type="ARBA" id="ARBA00022695"/>
    </source>
</evidence>
<dbReference type="GO" id="GO:0042276">
    <property type="term" value="P:error-prone translesion synthesis"/>
    <property type="evidence" value="ECO:0007669"/>
    <property type="project" value="TreeGrafter"/>
</dbReference>
<keyword evidence="4 6" id="KW-0227">DNA damage</keyword>
<evidence type="ECO:0000256" key="4">
    <source>
        <dbReference type="ARBA" id="ARBA00022763"/>
    </source>
</evidence>
<gene>
    <name evidence="6" type="primary">dinB</name>
    <name evidence="8" type="ORF">SAMN05192585_11567</name>
</gene>
<keyword evidence="6" id="KW-0238">DNA-binding</keyword>
<protein>
    <recommendedName>
        <fullName evidence="6">DNA polymerase IV</fullName>
        <shortName evidence="6">Pol IV</shortName>
        <ecNumber evidence="6">2.7.7.7</ecNumber>
    </recommendedName>
</protein>
<dbReference type="HAMAP" id="MF_01113">
    <property type="entry name" value="DNApol_IV"/>
    <property type="match status" value="1"/>
</dbReference>
<dbReference type="PROSITE" id="PS50173">
    <property type="entry name" value="UMUC"/>
    <property type="match status" value="1"/>
</dbReference>
<comment type="similarity">
    <text evidence="1 6">Belongs to the DNA polymerase type-Y family.</text>
</comment>
<dbReference type="PANTHER" id="PTHR11076">
    <property type="entry name" value="DNA REPAIR POLYMERASE UMUC / TRANSFERASE FAMILY MEMBER"/>
    <property type="match status" value="1"/>
</dbReference>
<comment type="function">
    <text evidence="6">Poorly processive, error-prone DNA polymerase involved in untargeted mutagenesis. Copies undamaged DNA at stalled replication forks, which arise in vivo from mismatched or misaligned primer ends. These misaligned primers can be extended by PolIV. Exhibits no 3'-5' exonuclease (proofreading) activity. May be involved in translesional synthesis, in conjunction with the beta clamp from PolIII.</text>
</comment>
<dbReference type="GO" id="GO:0003887">
    <property type="term" value="F:DNA-directed DNA polymerase activity"/>
    <property type="evidence" value="ECO:0007669"/>
    <property type="project" value="UniProtKB-UniRule"/>
</dbReference>
<dbReference type="Gene3D" id="3.30.70.270">
    <property type="match status" value="1"/>
</dbReference>
<keyword evidence="6" id="KW-0234">DNA repair</keyword>
<accession>A0A1H0AA01</accession>
<dbReference type="GO" id="GO:0006261">
    <property type="term" value="P:DNA-templated DNA replication"/>
    <property type="evidence" value="ECO:0007669"/>
    <property type="project" value="UniProtKB-UniRule"/>
</dbReference>
<feature type="binding site" evidence="6">
    <location>
        <position position="105"/>
    </location>
    <ligand>
        <name>Mg(2+)</name>
        <dbReference type="ChEBI" id="CHEBI:18420"/>
    </ligand>
</feature>
<dbReference type="OrthoDB" id="9808813at2"/>
<dbReference type="InterPro" id="IPR050116">
    <property type="entry name" value="DNA_polymerase-Y"/>
</dbReference>
<reference evidence="8 9" key="1">
    <citation type="submission" date="2016-10" db="EMBL/GenBank/DDBJ databases">
        <authorList>
            <person name="de Groot N.N."/>
        </authorList>
    </citation>
    <scope>NUCLEOTIDE SEQUENCE [LARGE SCALE GENOMIC DNA]</scope>
    <source>
        <strain evidence="8 9">CGMCC 1.5012</strain>
    </source>
</reference>
<keyword evidence="3 6" id="KW-0548">Nucleotidyltransferase</keyword>
<comment type="catalytic activity">
    <reaction evidence="6">
        <text>DNA(n) + a 2'-deoxyribonucleoside 5'-triphosphate = DNA(n+1) + diphosphate</text>
        <dbReference type="Rhea" id="RHEA:22508"/>
        <dbReference type="Rhea" id="RHEA-COMP:17339"/>
        <dbReference type="Rhea" id="RHEA-COMP:17340"/>
        <dbReference type="ChEBI" id="CHEBI:33019"/>
        <dbReference type="ChEBI" id="CHEBI:61560"/>
        <dbReference type="ChEBI" id="CHEBI:173112"/>
        <dbReference type="EC" id="2.7.7.7"/>
    </reaction>
</comment>
<feature type="active site" evidence="6">
    <location>
        <position position="106"/>
    </location>
</feature>
<keyword evidence="5 6" id="KW-0239">DNA-directed DNA polymerase</keyword>
<evidence type="ECO:0000256" key="5">
    <source>
        <dbReference type="ARBA" id="ARBA00022932"/>
    </source>
</evidence>
<dbReference type="Proteomes" id="UP000199182">
    <property type="component" value="Unassembled WGS sequence"/>
</dbReference>
<dbReference type="AlphaFoldDB" id="A0A1H0AA01"/>
<comment type="subunit">
    <text evidence="6">Monomer.</text>
</comment>
<dbReference type="EMBL" id="FNID01000015">
    <property type="protein sequence ID" value="SDN30084.1"/>
    <property type="molecule type" value="Genomic_DNA"/>
</dbReference>
<proteinExistence type="inferred from homology"/>
<dbReference type="InterPro" id="IPR036775">
    <property type="entry name" value="DNA_pol_Y-fam_lit_finger_sf"/>
</dbReference>
<dbReference type="GO" id="GO:0005829">
    <property type="term" value="C:cytosol"/>
    <property type="evidence" value="ECO:0007669"/>
    <property type="project" value="TreeGrafter"/>
</dbReference>
<keyword evidence="6" id="KW-0235">DNA replication</keyword>
<dbReference type="CDD" id="cd03586">
    <property type="entry name" value="PolY_Pol_IV_kappa"/>
    <property type="match status" value="1"/>
</dbReference>
<evidence type="ECO:0000256" key="1">
    <source>
        <dbReference type="ARBA" id="ARBA00010945"/>
    </source>
</evidence>
<keyword evidence="2 6" id="KW-0515">Mutator protein</keyword>
<evidence type="ECO:0000256" key="2">
    <source>
        <dbReference type="ARBA" id="ARBA00022457"/>
    </source>
</evidence>
<dbReference type="Gene3D" id="1.10.150.20">
    <property type="entry name" value="5' to 3' exonuclease, C-terminal subdomain"/>
    <property type="match status" value="1"/>
</dbReference>
<organism evidence="8 9">
    <name type="scientific">Acetanaerobacterium elongatum</name>
    <dbReference type="NCBI Taxonomy" id="258515"/>
    <lineage>
        <taxon>Bacteria</taxon>
        <taxon>Bacillati</taxon>
        <taxon>Bacillota</taxon>
        <taxon>Clostridia</taxon>
        <taxon>Eubacteriales</taxon>
        <taxon>Oscillospiraceae</taxon>
        <taxon>Acetanaerobacterium</taxon>
    </lineage>
</organism>
<dbReference type="SUPFAM" id="SSF100879">
    <property type="entry name" value="Lesion bypass DNA polymerase (Y-family), little finger domain"/>
    <property type="match status" value="1"/>
</dbReference>
<dbReference type="Pfam" id="PF11799">
    <property type="entry name" value="IMS_C"/>
    <property type="match status" value="1"/>
</dbReference>
<dbReference type="InterPro" id="IPR043502">
    <property type="entry name" value="DNA/RNA_pol_sf"/>
</dbReference>
<dbReference type="GO" id="GO:0003684">
    <property type="term" value="F:damaged DNA binding"/>
    <property type="evidence" value="ECO:0007669"/>
    <property type="project" value="InterPro"/>
</dbReference>
<dbReference type="InterPro" id="IPR001126">
    <property type="entry name" value="UmuC"/>
</dbReference>
<keyword evidence="6" id="KW-0808">Transferase</keyword>
<dbReference type="STRING" id="258515.SAMN05192585_11567"/>
<evidence type="ECO:0000313" key="9">
    <source>
        <dbReference type="Proteomes" id="UP000199182"/>
    </source>
</evidence>
<keyword evidence="6" id="KW-0460">Magnesium</keyword>
<dbReference type="SUPFAM" id="SSF56672">
    <property type="entry name" value="DNA/RNA polymerases"/>
    <property type="match status" value="1"/>
</dbReference>
<evidence type="ECO:0000256" key="6">
    <source>
        <dbReference type="HAMAP-Rule" id="MF_01113"/>
    </source>
</evidence>
<name>A0A1H0AA01_9FIRM</name>
<evidence type="ECO:0000259" key="7">
    <source>
        <dbReference type="PROSITE" id="PS50173"/>
    </source>
</evidence>
<dbReference type="InterPro" id="IPR043128">
    <property type="entry name" value="Rev_trsase/Diguanyl_cyclase"/>
</dbReference>